<feature type="region of interest" description="Disordered" evidence="1">
    <location>
        <begin position="78"/>
        <end position="115"/>
    </location>
</feature>
<proteinExistence type="predicted"/>
<feature type="region of interest" description="Disordered" evidence="1">
    <location>
        <begin position="1"/>
        <end position="53"/>
    </location>
</feature>
<comment type="caution">
    <text evidence="2">The sequence shown here is derived from an EMBL/GenBank/DDBJ whole genome shotgun (WGS) entry which is preliminary data.</text>
</comment>
<sequence>MSAYTQPTYTQPSQSAAQSTAQPAHTPAPTATTLADLVDTKPGSKRKRPSTHVEGISLQSILALVPAPVQRVVCTPRRLAAAPVNEPAPAKSEDVEMEESDDDCDDSDDDVEILM</sequence>
<dbReference type="RefSeq" id="XP_069213322.1">
    <property type="nucleotide sequence ID" value="XM_069349778.1"/>
</dbReference>
<protein>
    <submittedName>
        <fullName evidence="2">Uncharacterized protein</fullName>
    </submittedName>
</protein>
<name>A0ABR3QF74_9TREE</name>
<dbReference type="EMBL" id="JBBXJM010000001">
    <property type="protein sequence ID" value="KAL1413378.1"/>
    <property type="molecule type" value="Genomic_DNA"/>
</dbReference>
<evidence type="ECO:0000313" key="3">
    <source>
        <dbReference type="Proteomes" id="UP001565368"/>
    </source>
</evidence>
<keyword evidence="3" id="KW-1185">Reference proteome</keyword>
<feature type="compositionally biased region" description="Acidic residues" evidence="1">
    <location>
        <begin position="95"/>
        <end position="115"/>
    </location>
</feature>
<organism evidence="2 3">
    <name type="scientific">Vanrija albida</name>
    <dbReference type="NCBI Taxonomy" id="181172"/>
    <lineage>
        <taxon>Eukaryota</taxon>
        <taxon>Fungi</taxon>
        <taxon>Dikarya</taxon>
        <taxon>Basidiomycota</taxon>
        <taxon>Agaricomycotina</taxon>
        <taxon>Tremellomycetes</taxon>
        <taxon>Trichosporonales</taxon>
        <taxon>Trichosporonaceae</taxon>
        <taxon>Vanrija</taxon>
    </lineage>
</organism>
<feature type="compositionally biased region" description="Low complexity" evidence="1">
    <location>
        <begin position="10"/>
        <end position="33"/>
    </location>
</feature>
<reference evidence="2 3" key="1">
    <citation type="submission" date="2023-08" db="EMBL/GenBank/DDBJ databases">
        <title>Annotated Genome Sequence of Vanrija albida AlHP1.</title>
        <authorList>
            <person name="Herzog R."/>
        </authorList>
    </citation>
    <scope>NUCLEOTIDE SEQUENCE [LARGE SCALE GENOMIC DNA]</scope>
    <source>
        <strain evidence="2 3">AlHP1</strain>
    </source>
</reference>
<gene>
    <name evidence="2" type="ORF">Q8F55_001139</name>
</gene>
<dbReference type="Proteomes" id="UP001565368">
    <property type="component" value="Unassembled WGS sequence"/>
</dbReference>
<accession>A0ABR3QF74</accession>
<evidence type="ECO:0000256" key="1">
    <source>
        <dbReference type="SAM" id="MobiDB-lite"/>
    </source>
</evidence>
<evidence type="ECO:0000313" key="2">
    <source>
        <dbReference type="EMBL" id="KAL1413378.1"/>
    </source>
</evidence>
<dbReference type="GeneID" id="95982182"/>